<organism evidence="1 2">
    <name type="scientific">Candidatus Phycorickettsia trachydisci</name>
    <dbReference type="NCBI Taxonomy" id="2115978"/>
    <lineage>
        <taxon>Bacteria</taxon>
        <taxon>Pseudomonadati</taxon>
        <taxon>Pseudomonadota</taxon>
        <taxon>Alphaproteobacteria</taxon>
        <taxon>Rickettsiales</taxon>
        <taxon>Rickettsiaceae</taxon>
        <taxon>Candidatus Phycorickettsia</taxon>
    </lineage>
</organism>
<gene>
    <name evidence="1" type="ORF">phytr_11900</name>
</gene>
<reference evidence="1 2" key="1">
    <citation type="submission" date="2018-03" db="EMBL/GenBank/DDBJ databases">
        <title>A gene transfer event suggests a long-term partnership between eustigmatophyte algae and a novel lineage of endosymbiotic bacteria.</title>
        <authorList>
            <person name="Yurchenko T."/>
            <person name="Sevcikova T."/>
            <person name="Pribyl P."/>
            <person name="El Karkouri K."/>
            <person name="Klimes V."/>
            <person name="Amaral R."/>
            <person name="Zbrankova V."/>
            <person name="Kim E."/>
            <person name="Raoult D."/>
            <person name="Santos L.M.A."/>
            <person name="Elias M."/>
        </authorList>
    </citation>
    <scope>NUCLEOTIDE SEQUENCE [LARGE SCALE GENOMIC DNA]</scope>
    <source>
        <strain evidence="1">CCALA 838</strain>
    </source>
</reference>
<accession>A0A2P1PA41</accession>
<name>A0A2P1PA41_9RICK</name>
<proteinExistence type="predicted"/>
<evidence type="ECO:0000313" key="2">
    <source>
        <dbReference type="Proteomes" id="UP000241762"/>
    </source>
</evidence>
<evidence type="ECO:0000313" key="1">
    <source>
        <dbReference type="EMBL" id="AVP88115.1"/>
    </source>
</evidence>
<dbReference type="AlphaFoldDB" id="A0A2P1PA41"/>
<dbReference type="Proteomes" id="UP000241762">
    <property type="component" value="Chromosome"/>
</dbReference>
<dbReference type="OrthoDB" id="9940845at2"/>
<dbReference type="EMBL" id="CP027845">
    <property type="protein sequence ID" value="AVP88115.1"/>
    <property type="molecule type" value="Genomic_DNA"/>
</dbReference>
<keyword evidence="2" id="KW-1185">Reference proteome</keyword>
<protein>
    <submittedName>
        <fullName evidence="1">Uncharacterized protein</fullName>
    </submittedName>
</protein>
<sequence length="407" mass="46221">MLKSSFNAEENYQGTLPLDLDSPTLSLEHQKDPDIELPIIKVCEDGTLTTKIRLPNEKEVYLGLERIENREESNKWIVYTRASGRIGAYLSDVAEDLGCFSEQYHRKLLGNYGISTEEIEVSVNKIRAKFLNNHIFQKDSGFNDQDFKPGFQESIGLEGEKLDDFVNRFKNALKKRPKIHEILLNTRGGAVGFDSNWITYASNLPITGKLQTKSDPLPYGTFKLLAEDFGNVIISVGTAEYPNLPVYQNRGIFKNPYWVIQNEYDQLSMVLHSFTGKIAQEFWKDKIYMTVAPLPGMQKIILKSLKEGQLFIGDNKHKPYSDFPPLAHEYNRVFKIAKEGLDTSEFLDSELPDELTQFSQILDYTSPSPRLKPNMEGTGGDSGTEYINYIKVSALADIFEKISKTTP</sequence>
<dbReference type="KEGG" id="ptc:phytr_11900"/>
<dbReference type="RefSeq" id="WP_106874929.1">
    <property type="nucleotide sequence ID" value="NZ_CP027845.1"/>
</dbReference>